<proteinExistence type="predicted"/>
<dbReference type="AlphaFoldDB" id="A0A9W8VIN3"/>
<evidence type="ECO:0000256" key="1">
    <source>
        <dbReference type="SAM" id="MobiDB-lite"/>
    </source>
</evidence>
<keyword evidence="3" id="KW-1185">Reference proteome</keyword>
<feature type="compositionally biased region" description="Polar residues" evidence="1">
    <location>
        <begin position="295"/>
        <end position="319"/>
    </location>
</feature>
<feature type="compositionally biased region" description="Polar residues" evidence="1">
    <location>
        <begin position="44"/>
        <end position="58"/>
    </location>
</feature>
<reference evidence="2" key="1">
    <citation type="submission" date="2022-09" db="EMBL/GenBank/DDBJ databases">
        <title>Fusarium specimens isolated from Avocado Roots.</title>
        <authorList>
            <person name="Stajich J."/>
            <person name="Roper C."/>
            <person name="Heimlech-Rivalta G."/>
        </authorList>
    </citation>
    <scope>NUCLEOTIDE SEQUENCE</scope>
    <source>
        <strain evidence="2">CF00136</strain>
    </source>
</reference>
<evidence type="ECO:0008006" key="4">
    <source>
        <dbReference type="Google" id="ProtNLM"/>
    </source>
</evidence>
<dbReference type="InterPro" id="IPR012677">
    <property type="entry name" value="Nucleotide-bd_a/b_plait_sf"/>
</dbReference>
<accession>A0A9W8VIN3</accession>
<organism evidence="2 3">
    <name type="scientific">Fusarium torreyae</name>
    <dbReference type="NCBI Taxonomy" id="1237075"/>
    <lineage>
        <taxon>Eukaryota</taxon>
        <taxon>Fungi</taxon>
        <taxon>Dikarya</taxon>
        <taxon>Ascomycota</taxon>
        <taxon>Pezizomycotina</taxon>
        <taxon>Sordariomycetes</taxon>
        <taxon>Hypocreomycetidae</taxon>
        <taxon>Hypocreales</taxon>
        <taxon>Nectriaceae</taxon>
        <taxon>Fusarium</taxon>
    </lineage>
</organism>
<dbReference type="Proteomes" id="UP001152049">
    <property type="component" value="Unassembled WGS sequence"/>
</dbReference>
<comment type="caution">
    <text evidence="2">The sequence shown here is derived from an EMBL/GenBank/DDBJ whole genome shotgun (WGS) entry which is preliminary data.</text>
</comment>
<sequence>MAHRYVCLRQNLSESGVDDATLDFLSQPMPVQQTASSDPEHVDQPSSTSYVPNTQVSPYRSRPGAAFGRSSHGRGPPVEGKQYPNNSSQSFGYSDDSLGHHSRSMPADDKRRDPRKWLDRSAQRSVQLLNLVPGVTHGDITAVVRGGPLLEVFLRTKDCSAIVSFVYEADAVAFLDHSRKQGLYVKDRQVPTRWADRQFFLKGHVAYHITKGASRNFVIRKRDPNLTDQGIRDDLEHIHGLRVIDTKFDKDSCFVSTNSINAAIFAQSCLMSRLEFKGSRIDWAADECAQPLESLPSQTRTLTPRSKPTDSPTNNSSDSALPRRKNLMGNRFQLLNLSDSDDSRDDDSSRSDSS</sequence>
<feature type="compositionally biased region" description="Basic and acidic residues" evidence="1">
    <location>
        <begin position="106"/>
        <end position="117"/>
    </location>
</feature>
<name>A0A9W8VIN3_9HYPO</name>
<dbReference type="CDD" id="cd12261">
    <property type="entry name" value="RRM1_3_MRN1"/>
    <property type="match status" value="1"/>
</dbReference>
<feature type="region of interest" description="Disordered" evidence="1">
    <location>
        <begin position="294"/>
        <end position="354"/>
    </location>
</feature>
<feature type="compositionally biased region" description="Polar residues" evidence="1">
    <location>
        <begin position="83"/>
        <end position="92"/>
    </location>
</feature>
<evidence type="ECO:0000313" key="2">
    <source>
        <dbReference type="EMBL" id="KAJ4264755.1"/>
    </source>
</evidence>
<feature type="region of interest" description="Disordered" evidence="1">
    <location>
        <begin position="30"/>
        <end position="117"/>
    </location>
</feature>
<evidence type="ECO:0000313" key="3">
    <source>
        <dbReference type="Proteomes" id="UP001152049"/>
    </source>
</evidence>
<dbReference type="Gene3D" id="3.30.70.330">
    <property type="match status" value="1"/>
</dbReference>
<dbReference type="EMBL" id="JAOQAZ010000007">
    <property type="protein sequence ID" value="KAJ4264755.1"/>
    <property type="molecule type" value="Genomic_DNA"/>
</dbReference>
<dbReference type="OrthoDB" id="2935572at2759"/>
<gene>
    <name evidence="2" type="ORF">NW762_004998</name>
</gene>
<protein>
    <recommendedName>
        <fullName evidence="4">Negative regulator of differentiation 1</fullName>
    </recommendedName>
</protein>